<protein>
    <recommendedName>
        <fullName evidence="9">Methylated-DNA--protein-cysteine methyltransferase</fullName>
        <ecNumber evidence="9">2.1.1.63</ecNumber>
    </recommendedName>
    <alternativeName>
        <fullName evidence="9">6-O-methylguanine-DNA methyltransferase</fullName>
        <shortName evidence="9">MGMT</shortName>
    </alternativeName>
    <alternativeName>
        <fullName evidence="9">O-6-methylguanine-DNA-alkyltransferase</fullName>
    </alternativeName>
</protein>
<dbReference type="InterPro" id="IPR036217">
    <property type="entry name" value="MethylDNA_cys_MeTrfase_DNAb"/>
</dbReference>
<dbReference type="Proteomes" id="UP000215563">
    <property type="component" value="Unassembled WGS sequence"/>
</dbReference>
<dbReference type="FunFam" id="1.10.10.10:FF:000214">
    <property type="entry name" value="Methylated-DNA--protein-cysteine methyltransferase"/>
    <property type="match status" value="1"/>
</dbReference>
<dbReference type="EC" id="2.1.1.63" evidence="9"/>
<dbReference type="Pfam" id="PF01035">
    <property type="entry name" value="DNA_binding_1"/>
    <property type="match status" value="1"/>
</dbReference>
<evidence type="ECO:0000256" key="9">
    <source>
        <dbReference type="HAMAP-Rule" id="MF_00772"/>
    </source>
</evidence>
<dbReference type="AlphaFoldDB" id="A0A229RB32"/>
<gene>
    <name evidence="12" type="ORF">CFP75_36620</name>
</gene>
<comment type="similarity">
    <text evidence="2 9">Belongs to the MGMT family.</text>
</comment>
<dbReference type="InterPro" id="IPR014048">
    <property type="entry name" value="MethylDNA_cys_MeTrfase_DNA-bd"/>
</dbReference>
<evidence type="ECO:0000256" key="8">
    <source>
        <dbReference type="ARBA" id="ARBA00049348"/>
    </source>
</evidence>
<organism evidence="12 13">
    <name type="scientific">Amycolatopsis alba DSM 44262</name>
    <dbReference type="NCBI Taxonomy" id="1125972"/>
    <lineage>
        <taxon>Bacteria</taxon>
        <taxon>Bacillati</taxon>
        <taxon>Actinomycetota</taxon>
        <taxon>Actinomycetes</taxon>
        <taxon>Pseudonocardiales</taxon>
        <taxon>Pseudonocardiaceae</taxon>
        <taxon>Amycolatopsis</taxon>
    </lineage>
</organism>
<comment type="caution">
    <text evidence="12">The sequence shown here is derived from an EMBL/GenBank/DDBJ whole genome shotgun (WGS) entry which is preliminary data.</text>
</comment>
<keyword evidence="5 9" id="KW-0808">Transferase</keyword>
<dbReference type="EMBL" id="NMQU01000138">
    <property type="protein sequence ID" value="OXM43846.1"/>
    <property type="molecule type" value="Genomic_DNA"/>
</dbReference>
<evidence type="ECO:0000313" key="12">
    <source>
        <dbReference type="EMBL" id="OXM43846.1"/>
    </source>
</evidence>
<dbReference type="InterPro" id="IPR036388">
    <property type="entry name" value="WH-like_DNA-bd_sf"/>
</dbReference>
<dbReference type="NCBIfam" id="TIGR00589">
    <property type="entry name" value="ogt"/>
    <property type="match status" value="1"/>
</dbReference>
<evidence type="ECO:0000259" key="10">
    <source>
        <dbReference type="Pfam" id="PF01035"/>
    </source>
</evidence>
<reference evidence="12 13" key="1">
    <citation type="submission" date="2017-07" db="EMBL/GenBank/DDBJ databases">
        <title>Amycolatopsis alba DSM 44262 Genome sequencing and assembly.</title>
        <authorList>
            <person name="Kaur N."/>
            <person name="Mayilraj S."/>
        </authorList>
    </citation>
    <scope>NUCLEOTIDE SEQUENCE [LARGE SCALE GENOMIC DNA]</scope>
    <source>
        <strain evidence="12 13">DSM 44262</strain>
    </source>
</reference>
<keyword evidence="7 9" id="KW-0234">DNA repair</keyword>
<feature type="domain" description="Methylguanine DNA methyltransferase ribonuclease-like" evidence="11">
    <location>
        <begin position="4"/>
        <end position="71"/>
    </location>
</feature>
<dbReference type="GO" id="GO:0005737">
    <property type="term" value="C:cytoplasm"/>
    <property type="evidence" value="ECO:0007669"/>
    <property type="project" value="UniProtKB-SubCell"/>
</dbReference>
<dbReference type="InterPro" id="IPR008332">
    <property type="entry name" value="MethylG_MeTrfase_N"/>
</dbReference>
<evidence type="ECO:0000256" key="3">
    <source>
        <dbReference type="ARBA" id="ARBA00022490"/>
    </source>
</evidence>
<proteinExistence type="inferred from homology"/>
<evidence type="ECO:0000256" key="5">
    <source>
        <dbReference type="ARBA" id="ARBA00022679"/>
    </source>
</evidence>
<dbReference type="GO" id="GO:0032259">
    <property type="term" value="P:methylation"/>
    <property type="evidence" value="ECO:0007669"/>
    <property type="project" value="UniProtKB-KW"/>
</dbReference>
<dbReference type="Pfam" id="PF02870">
    <property type="entry name" value="Methyltransf_1N"/>
    <property type="match status" value="1"/>
</dbReference>
<keyword evidence="3 9" id="KW-0963">Cytoplasm</keyword>
<dbReference type="HAMAP" id="MF_00772">
    <property type="entry name" value="OGT"/>
    <property type="match status" value="1"/>
</dbReference>
<dbReference type="PANTHER" id="PTHR10815">
    <property type="entry name" value="METHYLATED-DNA--PROTEIN-CYSTEINE METHYLTRANSFERASE"/>
    <property type="match status" value="1"/>
</dbReference>
<comment type="miscellaneous">
    <text evidence="9">This enzyme catalyzes only one turnover and therefore is not strictly catalytic. According to one definition, an enzyme is a biocatalyst that acts repeatedly and over many reaction cycles.</text>
</comment>
<sequence length="166" mass="18338">MSTVHTIIDSPIGDLTMVTDDDNLTRLYFPHHWGNPDRSAFGPRDDHRFENASRQLTSYFAGDRTDFDLPIHADGDDFHHAVWAHVATIPYGATTTYGDIATALGDPRLARDVGAAVGRNPLCILIPCHRVVGKNGTLTGYAGGLTRKQFLLELEKPAVEERGQLW</sequence>
<feature type="active site" description="Nucleophile; methyl group acceptor" evidence="9">
    <location>
        <position position="128"/>
    </location>
</feature>
<dbReference type="SUPFAM" id="SSF53155">
    <property type="entry name" value="Methylated DNA-protein cysteine methyltransferase domain"/>
    <property type="match status" value="1"/>
</dbReference>
<dbReference type="GO" id="GO:0003908">
    <property type="term" value="F:methylated-DNA-[protein]-cysteine S-methyltransferase activity"/>
    <property type="evidence" value="ECO:0007669"/>
    <property type="project" value="UniProtKB-UniRule"/>
</dbReference>
<dbReference type="CDD" id="cd06445">
    <property type="entry name" value="ATase"/>
    <property type="match status" value="1"/>
</dbReference>
<dbReference type="PROSITE" id="PS00374">
    <property type="entry name" value="MGMT"/>
    <property type="match status" value="1"/>
</dbReference>
<comment type="function">
    <text evidence="9">Involved in the cellular defense against the biological effects of O6-methylguanine (O6-MeG) and O4-methylthymine (O4-MeT) in DNA. Repairs the methylated nucleobase in DNA by stoichiometrically transferring the methyl group to a cysteine residue in the enzyme. This is a suicide reaction: the enzyme is irreversibly inactivated.</text>
</comment>
<dbReference type="RefSeq" id="WP_020637836.1">
    <property type="nucleotide sequence ID" value="NZ_KB913032.1"/>
</dbReference>
<comment type="subcellular location">
    <subcellularLocation>
        <location evidence="9">Cytoplasm</location>
    </subcellularLocation>
</comment>
<keyword evidence="6 9" id="KW-0227">DNA damage</keyword>
<dbReference type="InterPro" id="IPR036631">
    <property type="entry name" value="MGMT_N_sf"/>
</dbReference>
<evidence type="ECO:0000256" key="1">
    <source>
        <dbReference type="ARBA" id="ARBA00001286"/>
    </source>
</evidence>
<keyword evidence="13" id="KW-1185">Reference proteome</keyword>
<dbReference type="InterPro" id="IPR023546">
    <property type="entry name" value="MGMT"/>
</dbReference>
<accession>A0A229RB32</accession>
<evidence type="ECO:0000313" key="13">
    <source>
        <dbReference type="Proteomes" id="UP000215563"/>
    </source>
</evidence>
<dbReference type="InterPro" id="IPR001497">
    <property type="entry name" value="MethylDNA_cys_MeTrfase_AS"/>
</dbReference>
<comment type="catalytic activity">
    <reaction evidence="1 9">
        <text>a 4-O-methyl-thymidine in DNA + L-cysteinyl-[protein] = a thymidine in DNA + S-methyl-L-cysteinyl-[protein]</text>
        <dbReference type="Rhea" id="RHEA:53428"/>
        <dbReference type="Rhea" id="RHEA-COMP:10131"/>
        <dbReference type="Rhea" id="RHEA-COMP:10132"/>
        <dbReference type="Rhea" id="RHEA-COMP:13555"/>
        <dbReference type="Rhea" id="RHEA-COMP:13556"/>
        <dbReference type="ChEBI" id="CHEBI:29950"/>
        <dbReference type="ChEBI" id="CHEBI:82612"/>
        <dbReference type="ChEBI" id="CHEBI:137386"/>
        <dbReference type="ChEBI" id="CHEBI:137387"/>
        <dbReference type="EC" id="2.1.1.63"/>
    </reaction>
</comment>
<dbReference type="GO" id="GO:0006307">
    <property type="term" value="P:DNA alkylation repair"/>
    <property type="evidence" value="ECO:0007669"/>
    <property type="project" value="UniProtKB-UniRule"/>
</dbReference>
<comment type="catalytic activity">
    <reaction evidence="8 9">
        <text>a 6-O-methyl-2'-deoxyguanosine in DNA + L-cysteinyl-[protein] = S-methyl-L-cysteinyl-[protein] + a 2'-deoxyguanosine in DNA</text>
        <dbReference type="Rhea" id="RHEA:24000"/>
        <dbReference type="Rhea" id="RHEA-COMP:10131"/>
        <dbReference type="Rhea" id="RHEA-COMP:10132"/>
        <dbReference type="Rhea" id="RHEA-COMP:11367"/>
        <dbReference type="Rhea" id="RHEA-COMP:11368"/>
        <dbReference type="ChEBI" id="CHEBI:29950"/>
        <dbReference type="ChEBI" id="CHEBI:82612"/>
        <dbReference type="ChEBI" id="CHEBI:85445"/>
        <dbReference type="ChEBI" id="CHEBI:85448"/>
        <dbReference type="EC" id="2.1.1.63"/>
    </reaction>
</comment>
<evidence type="ECO:0000256" key="2">
    <source>
        <dbReference type="ARBA" id="ARBA00008711"/>
    </source>
</evidence>
<dbReference type="PANTHER" id="PTHR10815:SF5">
    <property type="entry name" value="METHYLATED-DNA--PROTEIN-CYSTEINE METHYLTRANSFERASE"/>
    <property type="match status" value="1"/>
</dbReference>
<evidence type="ECO:0000256" key="7">
    <source>
        <dbReference type="ARBA" id="ARBA00023204"/>
    </source>
</evidence>
<keyword evidence="4 9" id="KW-0489">Methyltransferase</keyword>
<feature type="domain" description="Methylated-DNA-[protein]-cysteine S-methyltransferase DNA binding" evidence="10">
    <location>
        <begin position="77"/>
        <end position="156"/>
    </location>
</feature>
<dbReference type="Gene3D" id="1.10.10.10">
    <property type="entry name" value="Winged helix-like DNA-binding domain superfamily/Winged helix DNA-binding domain"/>
    <property type="match status" value="1"/>
</dbReference>
<evidence type="ECO:0000259" key="11">
    <source>
        <dbReference type="Pfam" id="PF02870"/>
    </source>
</evidence>
<dbReference type="SUPFAM" id="SSF46767">
    <property type="entry name" value="Methylated DNA-protein cysteine methyltransferase, C-terminal domain"/>
    <property type="match status" value="1"/>
</dbReference>
<evidence type="ECO:0000256" key="4">
    <source>
        <dbReference type="ARBA" id="ARBA00022603"/>
    </source>
</evidence>
<evidence type="ECO:0000256" key="6">
    <source>
        <dbReference type="ARBA" id="ARBA00022763"/>
    </source>
</evidence>
<dbReference type="Gene3D" id="3.30.160.70">
    <property type="entry name" value="Methylated DNA-protein cysteine methyltransferase domain"/>
    <property type="match status" value="1"/>
</dbReference>
<name>A0A229RB32_AMYAL</name>